<dbReference type="Proteomes" id="UP000672657">
    <property type="component" value="Unassembled WGS sequence"/>
</dbReference>
<keyword evidence="3" id="KW-1185">Reference proteome</keyword>
<dbReference type="RefSeq" id="WP_211958024.1">
    <property type="nucleotide sequence ID" value="NZ_CAJPVI010000072.1"/>
</dbReference>
<evidence type="ECO:0000259" key="1">
    <source>
        <dbReference type="Pfam" id="PF12680"/>
    </source>
</evidence>
<reference evidence="2 3" key="1">
    <citation type="submission" date="2021-03" db="EMBL/GenBank/DDBJ databases">
        <authorList>
            <person name="Peeters C."/>
        </authorList>
    </citation>
    <scope>NUCLEOTIDE SEQUENCE [LARGE SCALE GENOMIC DNA]</scope>
    <source>
        <strain evidence="2 3">LMG 26411</strain>
    </source>
</reference>
<organism evidence="2 3">
    <name type="scientific">Cupriavidus numazuensis</name>
    <dbReference type="NCBI Taxonomy" id="221992"/>
    <lineage>
        <taxon>Bacteria</taxon>
        <taxon>Pseudomonadati</taxon>
        <taxon>Pseudomonadota</taxon>
        <taxon>Betaproteobacteria</taxon>
        <taxon>Burkholderiales</taxon>
        <taxon>Burkholderiaceae</taxon>
        <taxon>Cupriavidus</taxon>
    </lineage>
</organism>
<dbReference type="EMBL" id="CAJPVI010000072">
    <property type="protein sequence ID" value="CAG2160159.1"/>
    <property type="molecule type" value="Genomic_DNA"/>
</dbReference>
<dbReference type="InterPro" id="IPR037401">
    <property type="entry name" value="SnoaL-like"/>
</dbReference>
<dbReference type="SUPFAM" id="SSF54427">
    <property type="entry name" value="NTF2-like"/>
    <property type="match status" value="1"/>
</dbReference>
<gene>
    <name evidence="2" type="ORF">LMG26411_07265</name>
</gene>
<dbReference type="Pfam" id="PF12680">
    <property type="entry name" value="SnoaL_2"/>
    <property type="match status" value="1"/>
</dbReference>
<accession>A0ABN7QC04</accession>
<proteinExistence type="predicted"/>
<comment type="caution">
    <text evidence="2">The sequence shown here is derived from an EMBL/GenBank/DDBJ whole genome shotgun (WGS) entry which is preliminary data.</text>
</comment>
<dbReference type="Gene3D" id="3.10.450.50">
    <property type="match status" value="1"/>
</dbReference>
<evidence type="ECO:0000313" key="2">
    <source>
        <dbReference type="EMBL" id="CAG2160159.1"/>
    </source>
</evidence>
<sequence>MTDMEIRTLMAAFGSAFRAGDADGVAACLAEDFTWRLPTGTGNPEGDVLHGKEAVRRYLLERFARAAGSHGDVAFSDSRMEICGDAVLLHYRVKGTMEDGRPVDAVGLDLFRVADGKVRMKDAYWKQVVWTEG</sequence>
<evidence type="ECO:0000313" key="3">
    <source>
        <dbReference type="Proteomes" id="UP000672657"/>
    </source>
</evidence>
<protein>
    <recommendedName>
        <fullName evidence="1">SnoaL-like domain-containing protein</fullName>
    </recommendedName>
</protein>
<feature type="domain" description="SnoaL-like" evidence="1">
    <location>
        <begin position="13"/>
        <end position="118"/>
    </location>
</feature>
<dbReference type="InterPro" id="IPR032710">
    <property type="entry name" value="NTF2-like_dom_sf"/>
</dbReference>
<name>A0ABN7QC04_9BURK</name>